<proteinExistence type="predicted"/>
<name>A0ABV9B5R3_9ACTN</name>
<evidence type="ECO:0000256" key="1">
    <source>
        <dbReference type="SAM" id="Phobius"/>
    </source>
</evidence>
<evidence type="ECO:0008006" key="4">
    <source>
        <dbReference type="Google" id="ProtNLM"/>
    </source>
</evidence>
<evidence type="ECO:0000313" key="2">
    <source>
        <dbReference type="EMBL" id="MFC4506360.1"/>
    </source>
</evidence>
<comment type="caution">
    <text evidence="2">The sequence shown here is derived from an EMBL/GenBank/DDBJ whole genome shotgun (WGS) entry which is preliminary data.</text>
</comment>
<feature type="transmembrane region" description="Helical" evidence="1">
    <location>
        <begin position="79"/>
        <end position="100"/>
    </location>
</feature>
<gene>
    <name evidence="2" type="ORF">ACFPIH_44150</name>
</gene>
<keyword evidence="1" id="KW-1133">Transmembrane helix</keyword>
<keyword evidence="3" id="KW-1185">Reference proteome</keyword>
<protein>
    <recommendedName>
        <fullName evidence="4">Integral membrane protein</fullName>
    </recommendedName>
</protein>
<evidence type="ECO:0000313" key="3">
    <source>
        <dbReference type="Proteomes" id="UP001595839"/>
    </source>
</evidence>
<keyword evidence="1" id="KW-0472">Membrane</keyword>
<dbReference type="EMBL" id="JBHSFK010000043">
    <property type="protein sequence ID" value="MFC4506360.1"/>
    <property type="molecule type" value="Genomic_DNA"/>
</dbReference>
<organism evidence="2 3">
    <name type="scientific">Streptomyces vulcanius</name>
    <dbReference type="NCBI Taxonomy" id="1441876"/>
    <lineage>
        <taxon>Bacteria</taxon>
        <taxon>Bacillati</taxon>
        <taxon>Actinomycetota</taxon>
        <taxon>Actinomycetes</taxon>
        <taxon>Kitasatosporales</taxon>
        <taxon>Streptomycetaceae</taxon>
        <taxon>Streptomyces</taxon>
    </lineage>
</organism>
<feature type="transmembrane region" description="Helical" evidence="1">
    <location>
        <begin position="112"/>
        <end position="136"/>
    </location>
</feature>
<dbReference type="Proteomes" id="UP001595839">
    <property type="component" value="Unassembled WGS sequence"/>
</dbReference>
<reference evidence="3" key="1">
    <citation type="journal article" date="2019" name="Int. J. Syst. Evol. Microbiol.">
        <title>The Global Catalogue of Microorganisms (GCM) 10K type strain sequencing project: providing services to taxonomists for standard genome sequencing and annotation.</title>
        <authorList>
            <consortium name="The Broad Institute Genomics Platform"/>
            <consortium name="The Broad Institute Genome Sequencing Center for Infectious Disease"/>
            <person name="Wu L."/>
            <person name="Ma J."/>
        </authorList>
    </citation>
    <scope>NUCLEOTIDE SEQUENCE [LARGE SCALE GENOMIC DNA]</scope>
    <source>
        <strain evidence="3">CGMCC 4.7177</strain>
    </source>
</reference>
<keyword evidence="1" id="KW-0812">Transmembrane</keyword>
<accession>A0ABV9B5R3</accession>
<dbReference type="RefSeq" id="WP_381177075.1">
    <property type="nucleotide sequence ID" value="NZ_JBHSFK010000043.1"/>
</dbReference>
<sequence>MNRPIPGTVQVAVRHILSDKVTGGIIRPKTRTVTWQDSLYRVRRPKSGREIVELTCPVCDASLLAEVSTEARTRRTATLCLVLAAVCAVVLVAALGYAFHEGGRTLPEGQSLPVLFSVSVIAVFVMFVAGPMFYVVGRGYNGVSLLATWRERRLHQVRPVRGG</sequence>